<reference evidence="1 2" key="1">
    <citation type="submission" date="2019-10" db="EMBL/GenBank/DDBJ databases">
        <title>Description of Paenibacillus humi sp. nov.</title>
        <authorList>
            <person name="Carlier A."/>
            <person name="Qi S."/>
        </authorList>
    </citation>
    <scope>NUCLEOTIDE SEQUENCE [LARGE SCALE GENOMIC DNA]</scope>
    <source>
        <strain evidence="1 2">LMG 31461</strain>
    </source>
</reference>
<gene>
    <name evidence="1" type="ORF">GC096_07760</name>
</gene>
<dbReference type="EMBL" id="WHNY01000026">
    <property type="protein sequence ID" value="NOU63919.1"/>
    <property type="molecule type" value="Genomic_DNA"/>
</dbReference>
<protein>
    <submittedName>
        <fullName evidence="1">Uncharacterized protein</fullName>
    </submittedName>
</protein>
<proteinExistence type="predicted"/>
<sequence>MFSADEMDYLESLKGFNPIQPHIDKFQQASKHDNLAVTGLSRDSYLDFAEARVRQFFPFQNENGGILDPSDGKEHEFATASFAKAGAILLANDRCKDLQDLILLAMDWACTCLGENRVPDDHADFTTYMLVRAYQLLTSMVETKRSDAWKMNLSKVEPESFYCQTVRNFPDIRSIRNWATYAMHGEMMRYREGLTDSMAFIDKYLKPQMTRFTREGLYRDPNLPAAYDLAARQQLSGLLDAGYDGEWKEFLDSQLRKGAQTMLFMQSTTGGTSSGGRSNQIIWNDLTYAYLCEREAARYAKEGDLAWAGTFKRAARKALQSILRWIEDPVEFRLLKNRFASELRNGWEFYAYYSTYSLYAAQIAASCFESAEESIQEQATPADLGGYVVPIESFHRIYATAGPQQGSYHVVMDTSAQMGHDATGWVRLHKAELPEESALSMGIPGLSGNVHMNYFVAKQVIPRPHTPAAIGLTWRDGHGVWHRLAGFGRRKHEAFVSLDKDGVPTKPEEMHWQANLANVLADAAALSFQVHYAATGLQLLNEMDLRTPGDDLHLAYKRAIADMLPRPGVEGIAAITESYRIAVEGVTTEWSVEAAEDMPLSAIGVTVPVLVSNGTDESTIRIEGNKLVVSYANSRYVIQLIGESDDVELELLPGLMPNRNGNYRLAQWISKDVSKPIKLHFSMEKDLTPSERSDKH</sequence>
<comment type="caution">
    <text evidence="1">The sequence shown here is derived from an EMBL/GenBank/DDBJ whole genome shotgun (WGS) entry which is preliminary data.</text>
</comment>
<evidence type="ECO:0000313" key="2">
    <source>
        <dbReference type="Proteomes" id="UP000653578"/>
    </source>
</evidence>
<name>A0ABX1X794_9BACL</name>
<organism evidence="1 2">
    <name type="scientific">Paenibacillus plantarum</name>
    <dbReference type="NCBI Taxonomy" id="2654975"/>
    <lineage>
        <taxon>Bacteria</taxon>
        <taxon>Bacillati</taxon>
        <taxon>Bacillota</taxon>
        <taxon>Bacilli</taxon>
        <taxon>Bacillales</taxon>
        <taxon>Paenibacillaceae</taxon>
        <taxon>Paenibacillus</taxon>
    </lineage>
</organism>
<dbReference type="Proteomes" id="UP000653578">
    <property type="component" value="Unassembled WGS sequence"/>
</dbReference>
<evidence type="ECO:0000313" key="1">
    <source>
        <dbReference type="EMBL" id="NOU63919.1"/>
    </source>
</evidence>
<accession>A0ABX1X794</accession>
<keyword evidence="2" id="KW-1185">Reference proteome</keyword>
<dbReference type="RefSeq" id="WP_171629663.1">
    <property type="nucleotide sequence ID" value="NZ_WHNY01000026.1"/>
</dbReference>